<keyword evidence="1" id="KW-1133">Transmembrane helix</keyword>
<dbReference type="EMBL" id="MJIL01000046">
    <property type="protein sequence ID" value="OLQ80520.1"/>
    <property type="molecule type" value="Genomic_DNA"/>
</dbReference>
<name>A0A1Q9GYU2_9GAMM</name>
<protein>
    <submittedName>
        <fullName evidence="2">Uncharacterized protein</fullName>
    </submittedName>
</protein>
<feature type="transmembrane region" description="Helical" evidence="1">
    <location>
        <begin position="12"/>
        <end position="33"/>
    </location>
</feature>
<dbReference type="Proteomes" id="UP000186905">
    <property type="component" value="Unassembled WGS sequence"/>
</dbReference>
<feature type="transmembrane region" description="Helical" evidence="1">
    <location>
        <begin position="45"/>
        <end position="67"/>
    </location>
</feature>
<gene>
    <name evidence="2" type="ORF">BIT28_15710</name>
</gene>
<proteinExistence type="predicted"/>
<dbReference type="STRING" id="1903952.BIT28_15710"/>
<sequence length="79" mass="8506">MTKEDKAYPLIRLFKVLHVVGLLMVIAGIALLMATEVGQTVNGMLAISSLIGIGGVLISPFPVALFLQWATRAKMEHSN</sequence>
<reference evidence="2 3" key="1">
    <citation type="submission" date="2016-09" db="EMBL/GenBank/DDBJ databases">
        <title>Photobacterium proteolyticum sp. nov. a protease producing bacterium isolated from ocean sediments of Laizhou Bay.</title>
        <authorList>
            <person name="Li Y."/>
        </authorList>
    </citation>
    <scope>NUCLEOTIDE SEQUENCE [LARGE SCALE GENOMIC DNA]</scope>
    <source>
        <strain evidence="2 3">13-12</strain>
    </source>
</reference>
<accession>A0A1Q9GYU2</accession>
<dbReference type="OrthoDB" id="6271685at2"/>
<evidence type="ECO:0000313" key="3">
    <source>
        <dbReference type="Proteomes" id="UP000186905"/>
    </source>
</evidence>
<keyword evidence="3" id="KW-1185">Reference proteome</keyword>
<evidence type="ECO:0000313" key="2">
    <source>
        <dbReference type="EMBL" id="OLQ80520.1"/>
    </source>
</evidence>
<evidence type="ECO:0000256" key="1">
    <source>
        <dbReference type="SAM" id="Phobius"/>
    </source>
</evidence>
<organism evidence="2 3">
    <name type="scientific">Photobacterium proteolyticum</name>
    <dbReference type="NCBI Taxonomy" id="1903952"/>
    <lineage>
        <taxon>Bacteria</taxon>
        <taxon>Pseudomonadati</taxon>
        <taxon>Pseudomonadota</taxon>
        <taxon>Gammaproteobacteria</taxon>
        <taxon>Vibrionales</taxon>
        <taxon>Vibrionaceae</taxon>
        <taxon>Photobacterium</taxon>
    </lineage>
</organism>
<dbReference type="AlphaFoldDB" id="A0A1Q9GYU2"/>
<dbReference type="RefSeq" id="WP_075762240.1">
    <property type="nucleotide sequence ID" value="NZ_MJIL01000046.1"/>
</dbReference>
<comment type="caution">
    <text evidence="2">The sequence shown here is derived from an EMBL/GenBank/DDBJ whole genome shotgun (WGS) entry which is preliminary data.</text>
</comment>
<keyword evidence="1" id="KW-0812">Transmembrane</keyword>
<keyword evidence="1" id="KW-0472">Membrane</keyword>